<protein>
    <submittedName>
        <fullName evidence="4">Phosphoserine phosphatase RsbP</fullName>
        <ecNumber evidence="4">3.1.3.3</ecNumber>
    </submittedName>
</protein>
<dbReference type="SUPFAM" id="SSF81606">
    <property type="entry name" value="PP2C-like"/>
    <property type="match status" value="1"/>
</dbReference>
<dbReference type="Pfam" id="PF07228">
    <property type="entry name" value="SpoIIE"/>
    <property type="match status" value="1"/>
</dbReference>
<dbReference type="SMART" id="SM00331">
    <property type="entry name" value="PP2C_SIG"/>
    <property type="match status" value="1"/>
</dbReference>
<proteinExistence type="predicted"/>
<accession>A0A517YQH6</accession>
<dbReference type="EMBL" id="CP036425">
    <property type="protein sequence ID" value="QDU32478.1"/>
    <property type="molecule type" value="Genomic_DNA"/>
</dbReference>
<dbReference type="Gene3D" id="3.30.450.40">
    <property type="match status" value="1"/>
</dbReference>
<dbReference type="InterPro" id="IPR036457">
    <property type="entry name" value="PPM-type-like_dom_sf"/>
</dbReference>
<evidence type="ECO:0000313" key="4">
    <source>
        <dbReference type="EMBL" id="QDU32478.1"/>
    </source>
</evidence>
<name>A0A517YQH6_9BACT</name>
<keyword evidence="5" id="KW-1185">Reference proteome</keyword>
<dbReference type="Pfam" id="PF01590">
    <property type="entry name" value="GAF"/>
    <property type="match status" value="1"/>
</dbReference>
<gene>
    <name evidence="4" type="primary">rsbP_1</name>
    <name evidence="4" type="ORF">KS4_05100</name>
</gene>
<dbReference type="InterPro" id="IPR003018">
    <property type="entry name" value="GAF"/>
</dbReference>
<dbReference type="OrthoDB" id="20101at2"/>
<evidence type="ECO:0000259" key="2">
    <source>
        <dbReference type="SMART" id="SM00065"/>
    </source>
</evidence>
<feature type="coiled-coil region" evidence="1">
    <location>
        <begin position="167"/>
        <end position="194"/>
    </location>
</feature>
<dbReference type="PANTHER" id="PTHR43102:SF2">
    <property type="entry name" value="GAF DOMAIN-CONTAINING PROTEIN"/>
    <property type="match status" value="1"/>
</dbReference>
<dbReference type="AlphaFoldDB" id="A0A517YQH6"/>
<dbReference type="Proteomes" id="UP000317369">
    <property type="component" value="Chromosome"/>
</dbReference>
<feature type="domain" description="GAF" evidence="2">
    <location>
        <begin position="26"/>
        <end position="168"/>
    </location>
</feature>
<dbReference type="EC" id="3.1.3.3" evidence="4"/>
<keyword evidence="1" id="KW-0175">Coiled coil</keyword>
<reference evidence="4 5" key="1">
    <citation type="submission" date="2019-02" db="EMBL/GenBank/DDBJ databases">
        <title>Deep-cultivation of Planctomycetes and their phenomic and genomic characterization uncovers novel biology.</title>
        <authorList>
            <person name="Wiegand S."/>
            <person name="Jogler M."/>
            <person name="Boedeker C."/>
            <person name="Pinto D."/>
            <person name="Vollmers J."/>
            <person name="Rivas-Marin E."/>
            <person name="Kohn T."/>
            <person name="Peeters S.H."/>
            <person name="Heuer A."/>
            <person name="Rast P."/>
            <person name="Oberbeckmann S."/>
            <person name="Bunk B."/>
            <person name="Jeske O."/>
            <person name="Meyerdierks A."/>
            <person name="Storesund J.E."/>
            <person name="Kallscheuer N."/>
            <person name="Luecker S."/>
            <person name="Lage O.M."/>
            <person name="Pohl T."/>
            <person name="Merkel B.J."/>
            <person name="Hornburger P."/>
            <person name="Mueller R.-W."/>
            <person name="Bruemmer F."/>
            <person name="Labrenz M."/>
            <person name="Spormann A.M."/>
            <person name="Op den Camp H."/>
            <person name="Overmann J."/>
            <person name="Amann R."/>
            <person name="Jetten M.S.M."/>
            <person name="Mascher T."/>
            <person name="Medema M.H."/>
            <person name="Devos D.P."/>
            <person name="Kaster A.-K."/>
            <person name="Ovreas L."/>
            <person name="Rohde M."/>
            <person name="Galperin M.Y."/>
            <person name="Jogler C."/>
        </authorList>
    </citation>
    <scope>NUCLEOTIDE SEQUENCE [LARGE SCALE GENOMIC DNA]</scope>
    <source>
        <strain evidence="4 5">KS4</strain>
    </source>
</reference>
<evidence type="ECO:0000256" key="1">
    <source>
        <dbReference type="SAM" id="Coils"/>
    </source>
</evidence>
<keyword evidence="4" id="KW-0378">Hydrolase</keyword>
<dbReference type="RefSeq" id="WP_145074128.1">
    <property type="nucleotide sequence ID" value="NZ_CP036425.1"/>
</dbReference>
<dbReference type="PANTHER" id="PTHR43102">
    <property type="entry name" value="SLR1143 PROTEIN"/>
    <property type="match status" value="1"/>
</dbReference>
<dbReference type="KEGG" id="pcor:KS4_05100"/>
<dbReference type="InterPro" id="IPR001932">
    <property type="entry name" value="PPM-type_phosphatase-like_dom"/>
</dbReference>
<feature type="domain" description="PPM-type phosphatase" evidence="3">
    <location>
        <begin position="205"/>
        <end position="426"/>
    </location>
</feature>
<dbReference type="GO" id="GO:0016787">
    <property type="term" value="F:hydrolase activity"/>
    <property type="evidence" value="ECO:0007669"/>
    <property type="project" value="UniProtKB-KW"/>
</dbReference>
<sequence length="427" mass="48141">MVAPIKPPNEIERIADLRAARILDTPRELRYDQIVKLACTIADTSMSYIALIDSDRQWLKAKCGLTFNQTGREESFCGHTILRDEPLIIQDATKDPRFQNNPLVTGEPYIRFYAGFPLAGPNGYNIGTLCIADTKPKSLNTQQQQVLRELAKLTEHELQMVDIISTQHELIETKRQLELTQKQLKQELDDAANYIKSLIPHPQTTAPIQFDWRYISSSILGGDLIGYHEVAPCKTAFYLLDVCGHGVSSSLLASTVFSTIRNQTLPHTDFTQPKRVLAALNKTFQMHRHQNKFFTIWYGVYNSAKHELTYAAGGHHPASLFNPDKSLTPLGEPNFMIGALPDEQFDPIQETVTLKPQSEILLFSDGAFEIRKNINGPFLGLEEFNKICLSNRSNNTCNLDAIIDTLKSYQGIPTFKDDLTLLKIFIS</sequence>
<dbReference type="Gene3D" id="3.60.40.10">
    <property type="entry name" value="PPM-type phosphatase domain"/>
    <property type="match status" value="1"/>
</dbReference>
<dbReference type="SMART" id="SM00065">
    <property type="entry name" value="GAF"/>
    <property type="match status" value="1"/>
</dbReference>
<dbReference type="InterPro" id="IPR029016">
    <property type="entry name" value="GAF-like_dom_sf"/>
</dbReference>
<organism evidence="4 5">
    <name type="scientific">Poriferisphaera corsica</name>
    <dbReference type="NCBI Taxonomy" id="2528020"/>
    <lineage>
        <taxon>Bacteria</taxon>
        <taxon>Pseudomonadati</taxon>
        <taxon>Planctomycetota</taxon>
        <taxon>Phycisphaerae</taxon>
        <taxon>Phycisphaerales</taxon>
        <taxon>Phycisphaeraceae</taxon>
        <taxon>Poriferisphaera</taxon>
    </lineage>
</organism>
<evidence type="ECO:0000259" key="3">
    <source>
        <dbReference type="SMART" id="SM00331"/>
    </source>
</evidence>
<evidence type="ECO:0000313" key="5">
    <source>
        <dbReference type="Proteomes" id="UP000317369"/>
    </source>
</evidence>
<dbReference type="SUPFAM" id="SSF55781">
    <property type="entry name" value="GAF domain-like"/>
    <property type="match status" value="1"/>
</dbReference>